<dbReference type="GO" id="GO:0003700">
    <property type="term" value="F:DNA-binding transcription factor activity"/>
    <property type="evidence" value="ECO:0007669"/>
    <property type="project" value="TreeGrafter"/>
</dbReference>
<gene>
    <name evidence="9" type="ORF">PMAYCL1PPCAC_02269</name>
</gene>
<feature type="non-terminal residue" evidence="9">
    <location>
        <position position="1"/>
    </location>
</feature>
<dbReference type="Gene3D" id="4.10.280.10">
    <property type="entry name" value="Helix-loop-helix DNA-binding domain"/>
    <property type="match status" value="1"/>
</dbReference>
<keyword evidence="4" id="KW-0010">Activator</keyword>
<accession>A0AAN5C7S4</accession>
<keyword evidence="5" id="KW-0804">Transcription</keyword>
<evidence type="ECO:0000256" key="4">
    <source>
        <dbReference type="ARBA" id="ARBA00023159"/>
    </source>
</evidence>
<evidence type="ECO:0000256" key="1">
    <source>
        <dbReference type="ARBA" id="ARBA00007628"/>
    </source>
</evidence>
<evidence type="ECO:0000313" key="9">
    <source>
        <dbReference type="EMBL" id="GMR32074.1"/>
    </source>
</evidence>
<feature type="domain" description="BHLH" evidence="8">
    <location>
        <begin position="107"/>
        <end position="158"/>
    </location>
</feature>
<evidence type="ECO:0000256" key="6">
    <source>
        <dbReference type="ARBA" id="ARBA00023242"/>
    </source>
</evidence>
<keyword evidence="2" id="KW-0805">Transcription regulation</keyword>
<feature type="region of interest" description="Disordered" evidence="7">
    <location>
        <begin position="50"/>
        <end position="120"/>
    </location>
</feature>
<protein>
    <recommendedName>
        <fullName evidence="8">BHLH domain-containing protein</fullName>
    </recommendedName>
</protein>
<organism evidence="9 10">
    <name type="scientific">Pristionchus mayeri</name>
    <dbReference type="NCBI Taxonomy" id="1317129"/>
    <lineage>
        <taxon>Eukaryota</taxon>
        <taxon>Metazoa</taxon>
        <taxon>Ecdysozoa</taxon>
        <taxon>Nematoda</taxon>
        <taxon>Chromadorea</taxon>
        <taxon>Rhabditida</taxon>
        <taxon>Rhabditina</taxon>
        <taxon>Diplogasteromorpha</taxon>
        <taxon>Diplogasteroidea</taxon>
        <taxon>Neodiplogasteridae</taxon>
        <taxon>Pristionchus</taxon>
    </lineage>
</organism>
<evidence type="ECO:0000256" key="3">
    <source>
        <dbReference type="ARBA" id="ARBA00023125"/>
    </source>
</evidence>
<dbReference type="PROSITE" id="PS50888">
    <property type="entry name" value="BHLH"/>
    <property type="match status" value="1"/>
</dbReference>
<sequence length="324" mass="35303">FPQYRPSSLPSPFASIGCPPNSCSLQSIIDPIIPSPDSIMVPVLLQSSLSSMILPPPPESTTAIRGRKRTNESLEGHLFSKRNSNSDLSDDDSASTPRKGSPGIDDERRAHHNELERRRRDHIKDHFMSLKDAIPLLEGEKSSRALILKRAVEYISIINQRVAEQAMIIEELQRKNEALVHSSELSRFYCSLSYRMPTLSISIFSLPEEPSTSPSVVAPTPVLPTTSTASVVSPLQLESIPSPISASSSSFSPVIPSQPSVLHFQPAPAAAAAAPTLADLTMLLALQQQQKPSMDALLTKDLATLLSLNSLKENSPHFMTPLLF</sequence>
<evidence type="ECO:0000259" key="8">
    <source>
        <dbReference type="PROSITE" id="PS50888"/>
    </source>
</evidence>
<dbReference type="FunFam" id="4.10.280.10:FF:000019">
    <property type="entry name" value="Myc proto-oncogene protein"/>
    <property type="match status" value="1"/>
</dbReference>
<dbReference type="Proteomes" id="UP001328107">
    <property type="component" value="Unassembled WGS sequence"/>
</dbReference>
<reference evidence="10" key="1">
    <citation type="submission" date="2022-10" db="EMBL/GenBank/DDBJ databases">
        <title>Genome assembly of Pristionchus species.</title>
        <authorList>
            <person name="Yoshida K."/>
            <person name="Sommer R.J."/>
        </authorList>
    </citation>
    <scope>NUCLEOTIDE SEQUENCE [LARGE SCALE GENOMIC DNA]</scope>
    <source>
        <strain evidence="10">RS5460</strain>
    </source>
</reference>
<evidence type="ECO:0000256" key="5">
    <source>
        <dbReference type="ARBA" id="ARBA00023163"/>
    </source>
</evidence>
<keyword evidence="10" id="KW-1185">Reference proteome</keyword>
<dbReference type="GO" id="GO:0090575">
    <property type="term" value="C:RNA polymerase II transcription regulator complex"/>
    <property type="evidence" value="ECO:0007669"/>
    <property type="project" value="TreeGrafter"/>
</dbReference>
<keyword evidence="6" id="KW-0539">Nucleus</keyword>
<evidence type="ECO:0000256" key="2">
    <source>
        <dbReference type="ARBA" id="ARBA00023015"/>
    </source>
</evidence>
<dbReference type="InterPro" id="IPR036638">
    <property type="entry name" value="HLH_DNA-bd_sf"/>
</dbReference>
<dbReference type="EMBL" id="BTRK01000001">
    <property type="protein sequence ID" value="GMR32074.1"/>
    <property type="molecule type" value="Genomic_DNA"/>
</dbReference>
<dbReference type="GO" id="GO:0045944">
    <property type="term" value="P:positive regulation of transcription by RNA polymerase II"/>
    <property type="evidence" value="ECO:0007669"/>
    <property type="project" value="TreeGrafter"/>
</dbReference>
<keyword evidence="3" id="KW-0238">DNA-binding</keyword>
<feature type="compositionally biased region" description="Basic and acidic residues" evidence="7">
    <location>
        <begin position="105"/>
        <end position="120"/>
    </location>
</feature>
<proteinExistence type="inferred from homology"/>
<dbReference type="SUPFAM" id="SSF47459">
    <property type="entry name" value="HLH, helix-loop-helix DNA-binding domain"/>
    <property type="match status" value="1"/>
</dbReference>
<name>A0AAN5C7S4_9BILA</name>
<evidence type="ECO:0000313" key="10">
    <source>
        <dbReference type="Proteomes" id="UP001328107"/>
    </source>
</evidence>
<dbReference type="GO" id="GO:0003677">
    <property type="term" value="F:DNA binding"/>
    <property type="evidence" value="ECO:0007669"/>
    <property type="project" value="UniProtKB-KW"/>
</dbReference>
<evidence type="ECO:0000256" key="7">
    <source>
        <dbReference type="SAM" id="MobiDB-lite"/>
    </source>
</evidence>
<dbReference type="SMART" id="SM00353">
    <property type="entry name" value="HLH"/>
    <property type="match status" value="1"/>
</dbReference>
<comment type="caution">
    <text evidence="9">The sequence shown here is derived from an EMBL/GenBank/DDBJ whole genome shotgun (WGS) entry which is preliminary data.</text>
</comment>
<dbReference type="InterPro" id="IPR011598">
    <property type="entry name" value="bHLH_dom"/>
</dbReference>
<comment type="similarity">
    <text evidence="1">Belongs to the MAX family.</text>
</comment>
<dbReference type="CDD" id="cd11406">
    <property type="entry name" value="bHLHzip_Max"/>
    <property type="match status" value="1"/>
</dbReference>
<dbReference type="PANTHER" id="PTHR10328">
    <property type="entry name" value="PROTEIN MAX MYC-ASSOCIATED FACTOR X"/>
    <property type="match status" value="1"/>
</dbReference>
<dbReference type="Pfam" id="PF00010">
    <property type="entry name" value="HLH"/>
    <property type="match status" value="1"/>
</dbReference>
<dbReference type="GO" id="GO:0046983">
    <property type="term" value="F:protein dimerization activity"/>
    <property type="evidence" value="ECO:0007669"/>
    <property type="project" value="InterPro"/>
</dbReference>
<dbReference type="AlphaFoldDB" id="A0AAN5C7S4"/>
<dbReference type="PANTHER" id="PTHR10328:SF3">
    <property type="entry name" value="PROTEIN MAX"/>
    <property type="match status" value="1"/>
</dbReference>